<dbReference type="PANTHER" id="PTHR11216">
    <property type="entry name" value="EH DOMAIN"/>
    <property type="match status" value="1"/>
</dbReference>
<evidence type="ECO:0000256" key="9">
    <source>
        <dbReference type="ARBA" id="ARBA00022490"/>
    </source>
</evidence>
<keyword evidence="11" id="KW-0677">Repeat</keyword>
<evidence type="ECO:0000256" key="18">
    <source>
        <dbReference type="SAM" id="Coils"/>
    </source>
</evidence>
<feature type="compositionally biased region" description="Basic and acidic residues" evidence="19">
    <location>
        <begin position="848"/>
        <end position="857"/>
    </location>
</feature>
<feature type="compositionally biased region" description="Basic and acidic residues" evidence="19">
    <location>
        <begin position="550"/>
        <end position="561"/>
    </location>
</feature>
<feature type="compositionally biased region" description="Pro residues" evidence="19">
    <location>
        <begin position="1331"/>
        <end position="1362"/>
    </location>
</feature>
<feature type="domain" description="EH" evidence="20">
    <location>
        <begin position="165"/>
        <end position="246"/>
    </location>
</feature>
<feature type="compositionally biased region" description="Basic and acidic residues" evidence="19">
    <location>
        <begin position="767"/>
        <end position="789"/>
    </location>
</feature>
<evidence type="ECO:0000256" key="1">
    <source>
        <dbReference type="ARBA" id="ARBA00004125"/>
    </source>
</evidence>
<keyword evidence="12" id="KW-0967">Endosome</keyword>
<dbReference type="InterPro" id="IPR000261">
    <property type="entry name" value="EH_dom"/>
</dbReference>
<evidence type="ECO:0000256" key="13">
    <source>
        <dbReference type="ARBA" id="ARBA00023054"/>
    </source>
</evidence>
<feature type="compositionally biased region" description="Low complexity" evidence="19">
    <location>
        <begin position="877"/>
        <end position="902"/>
    </location>
</feature>
<evidence type="ECO:0000256" key="19">
    <source>
        <dbReference type="SAM" id="MobiDB-lite"/>
    </source>
</evidence>
<evidence type="ECO:0000256" key="16">
    <source>
        <dbReference type="ARBA" id="ARBA00023212"/>
    </source>
</evidence>
<feature type="compositionally biased region" description="Low complexity" evidence="19">
    <location>
        <begin position="301"/>
        <end position="319"/>
    </location>
</feature>
<feature type="compositionally biased region" description="Basic and acidic residues" evidence="19">
    <location>
        <begin position="1258"/>
        <end position="1268"/>
    </location>
</feature>
<feature type="compositionally biased region" description="Polar residues" evidence="19">
    <location>
        <begin position="85"/>
        <end position="98"/>
    </location>
</feature>
<organism evidence="23 24">
    <name type="scientific">Dendryphion nanum</name>
    <dbReference type="NCBI Taxonomy" id="256645"/>
    <lineage>
        <taxon>Eukaryota</taxon>
        <taxon>Fungi</taxon>
        <taxon>Dikarya</taxon>
        <taxon>Ascomycota</taxon>
        <taxon>Pezizomycotina</taxon>
        <taxon>Dothideomycetes</taxon>
        <taxon>Pleosporomycetidae</taxon>
        <taxon>Pleosporales</taxon>
        <taxon>Torulaceae</taxon>
        <taxon>Dendryphion</taxon>
    </lineage>
</organism>
<evidence type="ECO:0000259" key="22">
    <source>
        <dbReference type="PROSITE" id="PS51082"/>
    </source>
</evidence>
<accession>A0A9P9E7I7</accession>
<evidence type="ECO:0000256" key="7">
    <source>
        <dbReference type="ARBA" id="ARBA00020728"/>
    </source>
</evidence>
<keyword evidence="16" id="KW-0206">Cytoskeleton</keyword>
<feature type="compositionally biased region" description="Low complexity" evidence="19">
    <location>
        <begin position="1320"/>
        <end position="1330"/>
    </location>
</feature>
<dbReference type="InterPro" id="IPR011992">
    <property type="entry name" value="EF-hand-dom_pair"/>
</dbReference>
<dbReference type="Pfam" id="PF12763">
    <property type="entry name" value="EH"/>
    <property type="match status" value="2"/>
</dbReference>
<evidence type="ECO:0000313" key="24">
    <source>
        <dbReference type="Proteomes" id="UP000700596"/>
    </source>
</evidence>
<evidence type="ECO:0000256" key="8">
    <source>
        <dbReference type="ARBA" id="ARBA00022475"/>
    </source>
</evidence>
<feature type="compositionally biased region" description="Low complexity" evidence="19">
    <location>
        <begin position="975"/>
        <end position="985"/>
    </location>
</feature>
<comment type="subunit">
    <text evidence="5">Component of the PAN1 actin cytoskeleton-regulatory complex.</text>
</comment>
<feature type="region of interest" description="Disordered" evidence="19">
    <location>
        <begin position="1"/>
        <end position="153"/>
    </location>
</feature>
<keyword evidence="15" id="KW-0009">Actin-binding</keyword>
<reference evidence="23" key="1">
    <citation type="journal article" date="2021" name="Nat. Commun.">
        <title>Genetic determinants of endophytism in the Arabidopsis root mycobiome.</title>
        <authorList>
            <person name="Mesny F."/>
            <person name="Miyauchi S."/>
            <person name="Thiergart T."/>
            <person name="Pickel B."/>
            <person name="Atanasova L."/>
            <person name="Karlsson M."/>
            <person name="Huettel B."/>
            <person name="Barry K.W."/>
            <person name="Haridas S."/>
            <person name="Chen C."/>
            <person name="Bauer D."/>
            <person name="Andreopoulos W."/>
            <person name="Pangilinan J."/>
            <person name="LaButti K."/>
            <person name="Riley R."/>
            <person name="Lipzen A."/>
            <person name="Clum A."/>
            <person name="Drula E."/>
            <person name="Henrissat B."/>
            <person name="Kohler A."/>
            <person name="Grigoriev I.V."/>
            <person name="Martin F.M."/>
            <person name="Hacquard S."/>
        </authorList>
    </citation>
    <scope>NUCLEOTIDE SEQUENCE</scope>
    <source>
        <strain evidence="23">MPI-CAGE-CH-0243</strain>
    </source>
</reference>
<evidence type="ECO:0000256" key="11">
    <source>
        <dbReference type="ARBA" id="ARBA00022737"/>
    </source>
</evidence>
<dbReference type="InterPro" id="IPR002048">
    <property type="entry name" value="EF_hand_dom"/>
</dbReference>
<feature type="compositionally biased region" description="Acidic residues" evidence="19">
    <location>
        <begin position="1122"/>
        <end position="1132"/>
    </location>
</feature>
<feature type="compositionally biased region" description="Basic and acidic residues" evidence="19">
    <location>
        <begin position="942"/>
        <end position="974"/>
    </location>
</feature>
<dbReference type="SMART" id="SM00246">
    <property type="entry name" value="WH2"/>
    <property type="match status" value="1"/>
</dbReference>
<evidence type="ECO:0000256" key="2">
    <source>
        <dbReference type="ARBA" id="ARBA00004134"/>
    </source>
</evidence>
<keyword evidence="13 18" id="KW-0175">Coiled coil</keyword>
<feature type="compositionally biased region" description="Polar residues" evidence="19">
    <location>
        <begin position="1134"/>
        <end position="1147"/>
    </location>
</feature>
<feature type="compositionally biased region" description="Low complexity" evidence="19">
    <location>
        <begin position="17"/>
        <end position="30"/>
    </location>
</feature>
<dbReference type="EMBL" id="JAGMWT010000003">
    <property type="protein sequence ID" value="KAH7132096.1"/>
    <property type="molecule type" value="Genomic_DNA"/>
</dbReference>
<evidence type="ECO:0000256" key="12">
    <source>
        <dbReference type="ARBA" id="ARBA00022753"/>
    </source>
</evidence>
<keyword evidence="8" id="KW-1003">Cell membrane</keyword>
<dbReference type="FunFam" id="1.10.238.10:FF:000349">
    <property type="entry name" value="Actin cytoskeleton-regulatory complex protein PAN1"/>
    <property type="match status" value="1"/>
</dbReference>
<keyword evidence="9" id="KW-0963">Cytoplasm</keyword>
<dbReference type="PROSITE" id="PS51082">
    <property type="entry name" value="WH2"/>
    <property type="match status" value="1"/>
</dbReference>
<evidence type="ECO:0000256" key="3">
    <source>
        <dbReference type="ARBA" id="ARBA00004413"/>
    </source>
</evidence>
<feature type="domain" description="EF-hand" evidence="21">
    <location>
        <begin position="444"/>
        <end position="479"/>
    </location>
</feature>
<feature type="region of interest" description="Disordered" evidence="19">
    <location>
        <begin position="536"/>
        <end position="602"/>
    </location>
</feature>
<name>A0A9P9E7I7_9PLEO</name>
<feature type="domain" description="EH" evidence="20">
    <location>
        <begin position="411"/>
        <end position="500"/>
    </location>
</feature>
<comment type="subcellular location">
    <subcellularLocation>
        <location evidence="3">Cell membrane</location>
        <topology evidence="3">Peripheral membrane protein</topology>
        <orientation evidence="3">Cytoplasmic side</orientation>
    </subcellularLocation>
    <subcellularLocation>
        <location evidence="2">Cytoplasm</location>
        <location evidence="2">Cytoskeleton</location>
        <location evidence="2">Actin patch</location>
    </subcellularLocation>
    <subcellularLocation>
        <location evidence="1">Endosome membrane</location>
        <topology evidence="1">Peripheral membrane protein</topology>
        <orientation evidence="1">Cytoplasmic side</orientation>
    </subcellularLocation>
</comment>
<dbReference type="GO" id="GO:0010008">
    <property type="term" value="C:endosome membrane"/>
    <property type="evidence" value="ECO:0007669"/>
    <property type="project" value="UniProtKB-SubCell"/>
</dbReference>
<comment type="similarity">
    <text evidence="4">Belongs to the PAN1 family.</text>
</comment>
<evidence type="ECO:0000256" key="4">
    <source>
        <dbReference type="ARBA" id="ARBA00009351"/>
    </source>
</evidence>
<feature type="compositionally biased region" description="Low complexity" evidence="19">
    <location>
        <begin position="924"/>
        <end position="941"/>
    </location>
</feature>
<feature type="domain" description="WH2" evidence="22">
    <location>
        <begin position="1373"/>
        <end position="1390"/>
    </location>
</feature>
<dbReference type="PROSITE" id="PS50222">
    <property type="entry name" value="EF_HAND_2"/>
    <property type="match status" value="1"/>
</dbReference>
<feature type="compositionally biased region" description="Low complexity" evidence="19">
    <location>
        <begin position="1174"/>
        <end position="1193"/>
    </location>
</feature>
<feature type="region of interest" description="Disordered" evidence="19">
    <location>
        <begin position="263"/>
        <end position="343"/>
    </location>
</feature>
<evidence type="ECO:0000256" key="14">
    <source>
        <dbReference type="ARBA" id="ARBA00023136"/>
    </source>
</evidence>
<comment type="caution">
    <text evidence="23">The sequence shown here is derived from an EMBL/GenBank/DDBJ whole genome shotgun (WGS) entry which is preliminary data.</text>
</comment>
<feature type="region of interest" description="Disordered" evidence="19">
    <location>
        <begin position="841"/>
        <end position="1404"/>
    </location>
</feature>
<evidence type="ECO:0000256" key="6">
    <source>
        <dbReference type="ARBA" id="ARBA00015110"/>
    </source>
</evidence>
<dbReference type="Proteomes" id="UP000700596">
    <property type="component" value="Unassembled WGS sequence"/>
</dbReference>
<dbReference type="PANTHER" id="PTHR11216:SF173">
    <property type="entry name" value="ACTIN CYTOSKELETON-REGULATORY COMPLEX PROTEIN PAN1"/>
    <property type="match status" value="1"/>
</dbReference>
<proteinExistence type="inferred from homology"/>
<dbReference type="GO" id="GO:0030479">
    <property type="term" value="C:actin cortical patch"/>
    <property type="evidence" value="ECO:0007669"/>
    <property type="project" value="UniProtKB-SubCell"/>
</dbReference>
<evidence type="ECO:0000259" key="21">
    <source>
        <dbReference type="PROSITE" id="PS50222"/>
    </source>
</evidence>
<evidence type="ECO:0000256" key="17">
    <source>
        <dbReference type="ARBA" id="ARBA00025194"/>
    </source>
</evidence>
<feature type="compositionally biased region" description="Basic and acidic residues" evidence="19">
    <location>
        <begin position="593"/>
        <end position="602"/>
    </location>
</feature>
<feature type="compositionally biased region" description="Pro residues" evidence="19">
    <location>
        <begin position="110"/>
        <end position="120"/>
    </location>
</feature>
<dbReference type="OrthoDB" id="2015333at2759"/>
<protein>
    <recommendedName>
        <fullName evidence="6">Actin cytoskeleton-regulatory complex protein PAN1</fullName>
    </recommendedName>
    <alternativeName>
        <fullName evidence="7">Actin cytoskeleton-regulatory complex protein pan1</fullName>
    </alternativeName>
</protein>
<dbReference type="GO" id="GO:0006897">
    <property type="term" value="P:endocytosis"/>
    <property type="evidence" value="ECO:0007669"/>
    <property type="project" value="UniProtKB-KW"/>
</dbReference>
<dbReference type="SUPFAM" id="SSF47473">
    <property type="entry name" value="EF-hand"/>
    <property type="match status" value="2"/>
</dbReference>
<evidence type="ECO:0000256" key="5">
    <source>
        <dbReference type="ARBA" id="ARBA00011159"/>
    </source>
</evidence>
<keyword evidence="24" id="KW-1185">Reference proteome</keyword>
<comment type="function">
    <text evidence="17">Component of the PAN1 actin cytoskeleton-regulatory complex required for the internalization of endosomes during actin-coupled endocytosis. The complex links the site of endocytosis to the cell membrane-associated actin cytoskeleton. Mediates uptake of external molecules and vacuolar degradation of plasma membrane proteins. Plays a role in the proper organization of the cell membrane-associated actin cytoskeleton and promotes its destabilization.</text>
</comment>
<evidence type="ECO:0000256" key="10">
    <source>
        <dbReference type="ARBA" id="ARBA00022583"/>
    </source>
</evidence>
<keyword evidence="10" id="KW-0254">Endocytosis</keyword>
<feature type="compositionally biased region" description="Acidic residues" evidence="19">
    <location>
        <begin position="1269"/>
        <end position="1286"/>
    </location>
</feature>
<evidence type="ECO:0000313" key="23">
    <source>
        <dbReference type="EMBL" id="KAH7132096.1"/>
    </source>
</evidence>
<dbReference type="CDD" id="cd00052">
    <property type="entry name" value="EH"/>
    <property type="match status" value="2"/>
</dbReference>
<gene>
    <name evidence="23" type="ORF">B0J11DRAFT_520800</name>
</gene>
<dbReference type="GO" id="GO:0016197">
    <property type="term" value="P:endosomal transport"/>
    <property type="evidence" value="ECO:0007669"/>
    <property type="project" value="TreeGrafter"/>
</dbReference>
<dbReference type="SMART" id="SM00027">
    <property type="entry name" value="EH"/>
    <property type="match status" value="2"/>
</dbReference>
<feature type="compositionally biased region" description="Basic and acidic residues" evidence="19">
    <location>
        <begin position="1075"/>
        <end position="1114"/>
    </location>
</feature>
<feature type="compositionally biased region" description="Basic and acidic residues" evidence="19">
    <location>
        <begin position="999"/>
        <end position="1059"/>
    </location>
</feature>
<evidence type="ECO:0000259" key="20">
    <source>
        <dbReference type="PROSITE" id="PS50031"/>
    </source>
</evidence>
<evidence type="ECO:0000256" key="15">
    <source>
        <dbReference type="ARBA" id="ARBA00023203"/>
    </source>
</evidence>
<dbReference type="GO" id="GO:0005509">
    <property type="term" value="F:calcium ion binding"/>
    <property type="evidence" value="ECO:0007669"/>
    <property type="project" value="InterPro"/>
</dbReference>
<dbReference type="GO" id="GO:0005886">
    <property type="term" value="C:plasma membrane"/>
    <property type="evidence" value="ECO:0007669"/>
    <property type="project" value="UniProtKB-SubCell"/>
</dbReference>
<dbReference type="Pfam" id="PF02205">
    <property type="entry name" value="WH2"/>
    <property type="match status" value="1"/>
</dbReference>
<dbReference type="PROSITE" id="PS50031">
    <property type="entry name" value="EH"/>
    <property type="match status" value="2"/>
</dbReference>
<dbReference type="InterPro" id="IPR003124">
    <property type="entry name" value="WH2_dom"/>
</dbReference>
<dbReference type="GO" id="GO:0003779">
    <property type="term" value="F:actin binding"/>
    <property type="evidence" value="ECO:0007669"/>
    <property type="project" value="UniProtKB-KW"/>
</dbReference>
<feature type="coiled-coil region" evidence="18">
    <location>
        <begin position="663"/>
        <end position="711"/>
    </location>
</feature>
<keyword evidence="14" id="KW-0472">Membrane</keyword>
<feature type="region of interest" description="Disordered" evidence="19">
    <location>
        <begin position="749"/>
        <end position="789"/>
    </location>
</feature>
<feature type="compositionally biased region" description="Pro residues" evidence="19">
    <location>
        <begin position="278"/>
        <end position="289"/>
    </location>
</feature>
<sequence>MFSGSNSYLGGGNSARPGQPGYGQQPPYGQQSGGFQGGLSQQQTGFGGAPLQQQFTGYPGQPQQNFGQQQLGQQQLGQQPLQPQYTSAYPNQQLQSFATGAPPQSQPQSSPQPPPKPQRPQPTGMTSSQMADSFRGPLSQDIPPPPPAKSSKIPNIRLSFISAQDQAKFEQLFKSAVGNGSALSGDQARDLLMRSKLPGDALADIWTLCDTTKSGQLLFPEFALSMYLCNLKLTGKELPRSLPESIKNEVSGMVDIISFNIADEQPSRPSPASNAPRFEPPPVQQPQPQQPNSQLLSGLMTQPTGQSFQSQFSGMQSQPTGVGPQAGGYTGPRPPMPPMPTGAYGSIAPLNAQPTGRPGQWGLVNTPTTGLPNIEALAARMMPQTGRDGGNYTTAGLSGNAKIPWAITKGEKKIYDDTFKAWDGLSKGYISGPQAIEIFSQTGLPKSDLERVWTLADSTDRGRLNLDEFAVAMHLIYRKLHGYPVPNQLPPELIPPSTRNINDSIGTMKSLLSRDAEERKNTGAFLQPQRTGVSYLKSHSFRSGSPAAGGRKDATVYRNNDEQIGYKSSARHRLGAGGRSPSPAAMSSQGSERSQDDLSIEELRKRVREKQILLDAMDIRDEDAADEDDALDRRDRREAEDLYRRIRRVQEDIDAHPQAALRSNDSDAERRALKRQLQKLIDRLPELASNVRRTERDIADAQLELFRLKDAKAHPGSASNIVGTGPGGSITEADRLKARAKAMMQARSAALTGRPAPAGDDSGAATERLEKENSRIRSEKENNERMIRDVEESVREYTKDLEISLKEGGHDNTSEHERRRWEDGLGVEDEVKDFIYDLQRSSRAASIRKNDSSRDRNQISSRTDQGWEKPPSSSRFESPARPSEPTSRPSSTPASGGSYSSYKTPEERAAFIKQQAEQRMAERLAALGLKAPGKAVESAQQRQDRERAEREEKLRKAEEEDARREEERQQRLNEESIAPPAAIKSAGKKPPPPPASRKNKAEVVQHDVKQAQAEAKRAENEVAEKALREQQEAQEAERQRLEEEERQQEDELAKEREATQARLRALEQQVQQGKIKKEDEKRRKQAVQRDAKEKEARLAKQRAEIEAAREHERQLQLQLESLNDEDSSDDEGPQNITPQETTPTASQELPRESVTPTAPTVPTPAAPTLHRQNSTPPSSIASPPASSLTSPHPGLGDTETKNPFLKKMAMSSQESHPVATPPPPPSNTSEVSTNPFHRLTQENANKVTVNEPAVPHNHSREARGRHDDDDWSVVDSDDSSSDDDDAPQGGAKQLASILFGTMAPPRPLSSMDNKSPRAESPAVSSSLSNIPSPPPLPSSSGAPPPPPGPPPPPAGGPPPPPILGKGKSSGALDRGALLGQIQSGKGLKKVETKDRSNASAGRVL</sequence>
<feature type="compositionally biased region" description="Low complexity" evidence="19">
    <location>
        <begin position="59"/>
        <end position="84"/>
    </location>
</feature>
<dbReference type="Gene3D" id="1.10.238.10">
    <property type="entry name" value="EF-hand"/>
    <property type="match status" value="2"/>
</dbReference>